<proteinExistence type="predicted"/>
<accession>A0ABV5P656</accession>
<protein>
    <submittedName>
        <fullName evidence="1">Uncharacterized protein</fullName>
    </submittedName>
</protein>
<dbReference type="RefSeq" id="WP_345219384.1">
    <property type="nucleotide sequence ID" value="NZ_BAAAXE010000002.1"/>
</dbReference>
<dbReference type="EMBL" id="JBHMCR010000001">
    <property type="protein sequence ID" value="MFB9518657.1"/>
    <property type="molecule type" value="Genomic_DNA"/>
</dbReference>
<gene>
    <name evidence="1" type="ORF">ACFFTU_01650</name>
</gene>
<name>A0ABV5P656_STRCM</name>
<reference evidence="1 2" key="1">
    <citation type="submission" date="2024-09" db="EMBL/GenBank/DDBJ databases">
        <authorList>
            <person name="Sun Q."/>
            <person name="Mori K."/>
        </authorList>
    </citation>
    <scope>NUCLEOTIDE SEQUENCE [LARGE SCALE GENOMIC DNA]</scope>
    <source>
        <strain evidence="1 2">JCM 4362</strain>
    </source>
</reference>
<keyword evidence="2" id="KW-1185">Reference proteome</keyword>
<dbReference type="Gene3D" id="1.10.630.10">
    <property type="entry name" value="Cytochrome P450"/>
    <property type="match status" value="1"/>
</dbReference>
<comment type="caution">
    <text evidence="1">The sequence shown here is derived from an EMBL/GenBank/DDBJ whole genome shotgun (WGS) entry which is preliminary data.</text>
</comment>
<evidence type="ECO:0000313" key="1">
    <source>
        <dbReference type="EMBL" id="MFB9518657.1"/>
    </source>
</evidence>
<dbReference type="Proteomes" id="UP001589718">
    <property type="component" value="Unassembled WGS sequence"/>
</dbReference>
<dbReference type="SUPFAM" id="SSF48264">
    <property type="entry name" value="Cytochrome P450"/>
    <property type="match status" value="1"/>
</dbReference>
<dbReference type="InterPro" id="IPR036396">
    <property type="entry name" value="Cyt_P450_sf"/>
</dbReference>
<organism evidence="1 2">
    <name type="scientific">Streptomyces cremeus</name>
    <dbReference type="NCBI Taxonomy" id="66881"/>
    <lineage>
        <taxon>Bacteria</taxon>
        <taxon>Bacillati</taxon>
        <taxon>Actinomycetota</taxon>
        <taxon>Actinomycetes</taxon>
        <taxon>Kitasatosporales</taxon>
        <taxon>Streptomycetaceae</taxon>
        <taxon>Streptomyces</taxon>
    </lineage>
</organism>
<evidence type="ECO:0000313" key="2">
    <source>
        <dbReference type="Proteomes" id="UP001589718"/>
    </source>
</evidence>
<sequence length="451" mass="47556">MTVLDDPTGARGPATARPLENVLFGAALAARRFPWIDAPARALGLTPFTRERLTRQLLAHLKDSASGRPVRLHTPFGACLAPLDAADAAGLLARAHEAGALGRAEHLTPDGDRHPVAPHAALPVPPSYLGEVHPLAAQEAALLLAARHADATVSREDWDTAARRLARRVVLGAAAAEDTLLSDLLAAAGSSADTHEHTDRAAALRRRLTPYLRAGGGLADGAGLPEEQTAAAVEHMLDLLTRATTHTARQAFALAAARPTARPAARPALPVTAPMSVAERAEAAVEEALRRHPPRWATSYEVLAPFRWQDVSIAAGTDILCATAWLNDLAEGPGGVAPSLCAVPGTCEAADLAVFTARALVTALLDTAEPLVLERGPAPLRDRGPAHHATLARESALGLEEHAGRLAECARDSGWNRDAVGERSRMLLLDHAERCRRAAADVRNAARRLAR</sequence>